<name>A0ABQ5U2F4_9PROT</name>
<comment type="caution">
    <text evidence="3">The sequence shown here is derived from an EMBL/GenBank/DDBJ whole genome shotgun (WGS) entry which is preliminary data.</text>
</comment>
<feature type="signal peptide" evidence="2">
    <location>
        <begin position="1"/>
        <end position="26"/>
    </location>
</feature>
<keyword evidence="2" id="KW-0732">Signal</keyword>
<reference evidence="3" key="2">
    <citation type="submission" date="2023-01" db="EMBL/GenBank/DDBJ databases">
        <title>Draft genome sequence of Sneathiella chinensis strain NBRC 103408.</title>
        <authorList>
            <person name="Sun Q."/>
            <person name="Mori K."/>
        </authorList>
    </citation>
    <scope>NUCLEOTIDE SEQUENCE</scope>
    <source>
        <strain evidence="3">NBRC 103408</strain>
    </source>
</reference>
<dbReference type="Proteomes" id="UP001161409">
    <property type="component" value="Unassembled WGS sequence"/>
</dbReference>
<keyword evidence="4" id="KW-1185">Reference proteome</keyword>
<feature type="transmembrane region" description="Helical" evidence="1">
    <location>
        <begin position="170"/>
        <end position="188"/>
    </location>
</feature>
<sequence>MNTFSKLLAGLGVAVGLSLISSTAFSATCSFGDTLFDGTSGADLTTSTACEYYEGNDTNQIGLTIDPFGITDWTLAAKSDGPDGDGALTLSGVVDGDTSGSWDVGDFMGYTTVMISMKAGDAFAAYLLDTSFTSGLWTTESVFPNRDGGRELSHISLYYSPQLTQIPLPAALPLYLAGMLLLGAFGWLKASKTTG</sequence>
<evidence type="ECO:0000256" key="1">
    <source>
        <dbReference type="SAM" id="Phobius"/>
    </source>
</evidence>
<proteinExistence type="predicted"/>
<feature type="chain" id="PRO_5046853409" description="Secreted protein" evidence="2">
    <location>
        <begin position="27"/>
        <end position="195"/>
    </location>
</feature>
<evidence type="ECO:0000313" key="3">
    <source>
        <dbReference type="EMBL" id="GLQ06292.1"/>
    </source>
</evidence>
<keyword evidence="1" id="KW-1133">Transmembrane helix</keyword>
<evidence type="ECO:0000256" key="2">
    <source>
        <dbReference type="SAM" id="SignalP"/>
    </source>
</evidence>
<reference evidence="3" key="1">
    <citation type="journal article" date="2014" name="Int. J. Syst. Evol. Microbiol.">
        <title>Complete genome of a new Firmicutes species belonging to the dominant human colonic microbiota ('Ruminococcus bicirculans') reveals two chromosomes and a selective capacity to utilize plant glucans.</title>
        <authorList>
            <consortium name="NISC Comparative Sequencing Program"/>
            <person name="Wegmann U."/>
            <person name="Louis P."/>
            <person name="Goesmann A."/>
            <person name="Henrissat B."/>
            <person name="Duncan S.H."/>
            <person name="Flint H.J."/>
        </authorList>
    </citation>
    <scope>NUCLEOTIDE SEQUENCE</scope>
    <source>
        <strain evidence="3">NBRC 103408</strain>
    </source>
</reference>
<gene>
    <name evidence="3" type="ORF">GCM10007924_15130</name>
</gene>
<dbReference type="RefSeq" id="WP_169560346.1">
    <property type="nucleotide sequence ID" value="NZ_BSNF01000006.1"/>
</dbReference>
<organism evidence="3 4">
    <name type="scientific">Sneathiella chinensis</name>
    <dbReference type="NCBI Taxonomy" id="349750"/>
    <lineage>
        <taxon>Bacteria</taxon>
        <taxon>Pseudomonadati</taxon>
        <taxon>Pseudomonadota</taxon>
        <taxon>Alphaproteobacteria</taxon>
        <taxon>Sneathiellales</taxon>
        <taxon>Sneathiellaceae</taxon>
        <taxon>Sneathiella</taxon>
    </lineage>
</organism>
<accession>A0ABQ5U2F4</accession>
<evidence type="ECO:0008006" key="5">
    <source>
        <dbReference type="Google" id="ProtNLM"/>
    </source>
</evidence>
<evidence type="ECO:0000313" key="4">
    <source>
        <dbReference type="Proteomes" id="UP001161409"/>
    </source>
</evidence>
<keyword evidence="1" id="KW-0812">Transmembrane</keyword>
<keyword evidence="1" id="KW-0472">Membrane</keyword>
<dbReference type="EMBL" id="BSNF01000006">
    <property type="protein sequence ID" value="GLQ06292.1"/>
    <property type="molecule type" value="Genomic_DNA"/>
</dbReference>
<protein>
    <recommendedName>
        <fullName evidence="5">Secreted protein</fullName>
    </recommendedName>
</protein>